<keyword evidence="5" id="KW-0119">Carbohydrate metabolism</keyword>
<evidence type="ECO:0000256" key="3">
    <source>
        <dbReference type="ARBA" id="ARBA00023239"/>
    </source>
</evidence>
<keyword evidence="10" id="KW-1185">Reference proteome</keyword>
<dbReference type="Proteomes" id="UP000501780">
    <property type="component" value="Chromosome"/>
</dbReference>
<evidence type="ECO:0000313" key="10">
    <source>
        <dbReference type="Proteomes" id="UP000501780"/>
    </source>
</evidence>
<dbReference type="GO" id="GO:0005737">
    <property type="term" value="C:cytoplasm"/>
    <property type="evidence" value="ECO:0007669"/>
    <property type="project" value="UniProtKB-SubCell"/>
</dbReference>
<dbReference type="RefSeq" id="WP_167966283.1">
    <property type="nucleotide sequence ID" value="NZ_CP050831.1"/>
</dbReference>
<dbReference type="AlphaFoldDB" id="A0A6H0KTR0"/>
<keyword evidence="4" id="KW-0704">Schiff base</keyword>
<evidence type="ECO:0000256" key="6">
    <source>
        <dbReference type="PIRNR" id="PIRNR001365"/>
    </source>
</evidence>
<dbReference type="InterPro" id="IPR002220">
    <property type="entry name" value="DapA-like"/>
</dbReference>
<keyword evidence="3 6" id="KW-0456">Lyase</keyword>
<dbReference type="PRINTS" id="PR00146">
    <property type="entry name" value="DHPICSNTHASE"/>
</dbReference>
<dbReference type="SMART" id="SM01130">
    <property type="entry name" value="DHDPS"/>
    <property type="match status" value="1"/>
</dbReference>
<name>A0A6H0KTR0_9BACE</name>
<dbReference type="InterPro" id="IPR020624">
    <property type="entry name" value="Schiff_base-form_aldolases_CS"/>
</dbReference>
<evidence type="ECO:0000256" key="4">
    <source>
        <dbReference type="ARBA" id="ARBA00023270"/>
    </source>
</evidence>
<dbReference type="PROSITE" id="PS00665">
    <property type="entry name" value="DHDPS_1"/>
    <property type="match status" value="1"/>
</dbReference>
<evidence type="ECO:0000313" key="9">
    <source>
        <dbReference type="EMBL" id="QIU96722.1"/>
    </source>
</evidence>
<accession>A0A6H0KTR0</accession>
<dbReference type="Gene3D" id="3.20.20.70">
    <property type="entry name" value="Aldolase class I"/>
    <property type="match status" value="1"/>
</dbReference>
<evidence type="ECO:0000256" key="1">
    <source>
        <dbReference type="ARBA" id="ARBA00004496"/>
    </source>
</evidence>
<dbReference type="GO" id="GO:0016829">
    <property type="term" value="F:lyase activity"/>
    <property type="evidence" value="ECO:0007669"/>
    <property type="project" value="UniProtKB-KW"/>
</dbReference>
<feature type="binding site" evidence="8">
    <location>
        <position position="50"/>
    </location>
    <ligand>
        <name>pyruvate</name>
        <dbReference type="ChEBI" id="CHEBI:15361"/>
    </ligand>
</feature>
<comment type="similarity">
    <text evidence="6">Belongs to the DapA family.</text>
</comment>
<feature type="active site" description="Schiff-base intermediate with substrate" evidence="7">
    <location>
        <position position="170"/>
    </location>
</feature>
<organism evidence="9 10">
    <name type="scientific">Bacteroides faecium</name>
    <dbReference type="NCBI Taxonomy" id="2715212"/>
    <lineage>
        <taxon>Bacteria</taxon>
        <taxon>Pseudomonadati</taxon>
        <taxon>Bacteroidota</taxon>
        <taxon>Bacteroidia</taxon>
        <taxon>Bacteroidales</taxon>
        <taxon>Bacteroidaceae</taxon>
        <taxon>Bacteroides</taxon>
    </lineage>
</organism>
<proteinExistence type="inferred from homology"/>
<dbReference type="EMBL" id="CP050831">
    <property type="protein sequence ID" value="QIU96722.1"/>
    <property type="molecule type" value="Genomic_DNA"/>
</dbReference>
<reference evidence="9 10" key="1">
    <citation type="submission" date="2020-03" db="EMBL/GenBank/DDBJ databases">
        <title>Genomic analysis of Bacteroides faecium CBA7301.</title>
        <authorList>
            <person name="Kim J."/>
            <person name="Roh S.W."/>
        </authorList>
    </citation>
    <scope>NUCLEOTIDE SEQUENCE [LARGE SCALE GENOMIC DNA]</scope>
    <source>
        <strain evidence="9 10">CBA7301</strain>
    </source>
</reference>
<evidence type="ECO:0000256" key="2">
    <source>
        <dbReference type="ARBA" id="ARBA00022490"/>
    </source>
</evidence>
<evidence type="ECO:0000256" key="8">
    <source>
        <dbReference type="PIRSR" id="PIRSR001365-2"/>
    </source>
</evidence>
<gene>
    <name evidence="9" type="ORF">BacF7301_22365</name>
</gene>
<dbReference type="PIRSF" id="PIRSF001365">
    <property type="entry name" value="DHDPS"/>
    <property type="match status" value="1"/>
</dbReference>
<protein>
    <submittedName>
        <fullName evidence="9">N-acetylneuraminate lyase</fullName>
    </submittedName>
</protein>
<sequence length="303" mass="33371">MNNYERLEGMVAATFTPMDENGDVNLSVIDKYADWIASTPVKGVFVCGTTGEFSSLTIDERKAILEKWVASAAKRFKVIAHVGSNCQRDAMELARHAAQTGADAIASIAPSFFKPGTVDELVDFFAPICQVAGELPFYYYNMPSITGVNLPVDKFLVEGKKKMPNLVGTKFTHNNLMEMGACIDLEQHKFEVLHGFDEILIAGLSMGAVAGVGSTYNYIPNVYHAIFESMKKNEVETARAWQMKSIRTVEVIIKYGGGVRGGKAIMKLIGIDCGSCRLPIKAFSVEEYEKLKGDLDAIKFFEF</sequence>
<feature type="binding site" evidence="8">
    <location>
        <position position="212"/>
    </location>
    <ligand>
        <name>pyruvate</name>
        <dbReference type="ChEBI" id="CHEBI:15361"/>
    </ligand>
</feature>
<dbReference type="KEGG" id="bfc:BacF7301_22365"/>
<dbReference type="PANTHER" id="PTHR12128:SF21">
    <property type="entry name" value="N-ACETYLNEURAMINATE LYASE"/>
    <property type="match status" value="1"/>
</dbReference>
<dbReference type="InterPro" id="IPR013785">
    <property type="entry name" value="Aldolase_TIM"/>
</dbReference>
<dbReference type="SUPFAM" id="SSF51569">
    <property type="entry name" value="Aldolase"/>
    <property type="match status" value="1"/>
</dbReference>
<comment type="subcellular location">
    <subcellularLocation>
        <location evidence="1">Cytoplasm</location>
    </subcellularLocation>
</comment>
<dbReference type="PANTHER" id="PTHR12128">
    <property type="entry name" value="DIHYDRODIPICOLINATE SYNTHASE"/>
    <property type="match status" value="1"/>
</dbReference>
<keyword evidence="2" id="KW-0963">Cytoplasm</keyword>
<dbReference type="Pfam" id="PF00701">
    <property type="entry name" value="DHDPS"/>
    <property type="match status" value="1"/>
</dbReference>
<feature type="active site" description="Proton donor/acceptor" evidence="7">
    <location>
        <position position="140"/>
    </location>
</feature>
<evidence type="ECO:0000256" key="5">
    <source>
        <dbReference type="ARBA" id="ARBA00023277"/>
    </source>
</evidence>
<evidence type="ECO:0000256" key="7">
    <source>
        <dbReference type="PIRSR" id="PIRSR001365-1"/>
    </source>
</evidence>